<dbReference type="Proteomes" id="UP000789508">
    <property type="component" value="Unassembled WGS sequence"/>
</dbReference>
<evidence type="ECO:0000313" key="3">
    <source>
        <dbReference type="Proteomes" id="UP000789508"/>
    </source>
</evidence>
<name>A0A9N9GE61_9GLOM</name>
<feature type="transmembrane region" description="Helical" evidence="1">
    <location>
        <begin position="100"/>
        <end position="120"/>
    </location>
</feature>
<organism evidence="2 3">
    <name type="scientific">Ambispora leptoticha</name>
    <dbReference type="NCBI Taxonomy" id="144679"/>
    <lineage>
        <taxon>Eukaryota</taxon>
        <taxon>Fungi</taxon>
        <taxon>Fungi incertae sedis</taxon>
        <taxon>Mucoromycota</taxon>
        <taxon>Glomeromycotina</taxon>
        <taxon>Glomeromycetes</taxon>
        <taxon>Archaeosporales</taxon>
        <taxon>Ambisporaceae</taxon>
        <taxon>Ambispora</taxon>
    </lineage>
</organism>
<evidence type="ECO:0000313" key="2">
    <source>
        <dbReference type="EMBL" id="CAG8595743.1"/>
    </source>
</evidence>
<protein>
    <submittedName>
        <fullName evidence="2">4186_t:CDS:1</fullName>
    </submittedName>
</protein>
<evidence type="ECO:0000256" key="1">
    <source>
        <dbReference type="SAM" id="Phobius"/>
    </source>
</evidence>
<comment type="caution">
    <text evidence="2">The sequence shown here is derived from an EMBL/GenBank/DDBJ whole genome shotgun (WGS) entry which is preliminary data.</text>
</comment>
<gene>
    <name evidence="2" type="ORF">ALEPTO_LOCUS7910</name>
</gene>
<dbReference type="AlphaFoldDB" id="A0A9N9GE61"/>
<proteinExistence type="predicted"/>
<feature type="transmembrane region" description="Helical" evidence="1">
    <location>
        <begin position="69"/>
        <end position="93"/>
    </location>
</feature>
<keyword evidence="1" id="KW-1133">Transmembrane helix</keyword>
<keyword evidence="3" id="KW-1185">Reference proteome</keyword>
<dbReference type="EMBL" id="CAJVPS010003886">
    <property type="protein sequence ID" value="CAG8595743.1"/>
    <property type="molecule type" value="Genomic_DNA"/>
</dbReference>
<dbReference type="OrthoDB" id="2372055at2759"/>
<accession>A0A9N9GE61</accession>
<keyword evidence="1" id="KW-0812">Transmembrane</keyword>
<sequence>MANRLYYPDDNKTNDHHLEIDIDQPPPPYEVTSSLLTQQSSSSNVPEQNKKQRNNCCCTSLWSSVTDPYGWISVLYILFISFPIGVFAFCWILPTFVASIVSILFPPIGYFFCIGVAWSWRALARIEICIVQVCVREKIPKHVIPPITKPLRDPQQLPTATSSCQESWIKYFTGICFDRFTCSHTRLFGGTADAFVSANFVDYVSSNE</sequence>
<reference evidence="2" key="1">
    <citation type="submission" date="2021-06" db="EMBL/GenBank/DDBJ databases">
        <authorList>
            <person name="Kallberg Y."/>
            <person name="Tangrot J."/>
            <person name="Rosling A."/>
        </authorList>
    </citation>
    <scope>NUCLEOTIDE SEQUENCE</scope>
    <source>
        <strain evidence="2">FL130A</strain>
    </source>
</reference>
<keyword evidence="1" id="KW-0472">Membrane</keyword>